<evidence type="ECO:0000256" key="3">
    <source>
        <dbReference type="ARBA" id="ARBA00023002"/>
    </source>
</evidence>
<evidence type="ECO:0000256" key="5">
    <source>
        <dbReference type="ARBA" id="ARBA00066831"/>
    </source>
</evidence>
<evidence type="ECO:0000256" key="4">
    <source>
        <dbReference type="ARBA" id="ARBA00060719"/>
    </source>
</evidence>
<evidence type="ECO:0000313" key="8">
    <source>
        <dbReference type="Proteomes" id="UP000785200"/>
    </source>
</evidence>
<comment type="caution">
    <text evidence="7">The sequence shown here is derived from an EMBL/GenBank/DDBJ whole genome shotgun (WGS) entry which is preliminary data.</text>
</comment>
<evidence type="ECO:0000313" key="7">
    <source>
        <dbReference type="EMBL" id="KAG0645639.1"/>
    </source>
</evidence>
<sequence length="296" mass="31079">MAPSATEQAKASERDALIARILPQMVLSNGDEASMTGPPVPAPHYINAEGRARLRFEVEGNAIVTGGAGTLGFEAARALLEHGLSGLMIIDVEPAQAEDKINKLAAEFPSAKIKSLKVDITDDAAIAKAVAETAQVFGSVDILLCFAGVVGCTHAIDMTSAEWKRTLDINTTGSFLCAQAVAKQMIEQKTGGSIVFTASISGHRVNFPQPQVAYNVSKAAVIALKNSLAAEWARYGIRVNSMSPGYMDTILNEGDGIADARAVWADRNPMGRMGNPSELTGAVVLLTSSAGTYMNG</sequence>
<dbReference type="Pfam" id="PF13561">
    <property type="entry name" value="adh_short_C2"/>
    <property type="match status" value="1"/>
</dbReference>
<dbReference type="InterPro" id="IPR002347">
    <property type="entry name" value="SDR_fam"/>
</dbReference>
<evidence type="ECO:0000256" key="6">
    <source>
        <dbReference type="ARBA" id="ARBA00070881"/>
    </source>
</evidence>
<keyword evidence="2" id="KW-0521">NADP</keyword>
<dbReference type="PROSITE" id="PS00061">
    <property type="entry name" value="ADH_SHORT"/>
    <property type="match status" value="1"/>
</dbReference>
<dbReference type="PRINTS" id="PR00080">
    <property type="entry name" value="SDRFAMILY"/>
</dbReference>
<comment type="pathway">
    <text evidence="4">Carbohydrate metabolism; D-arabinitol metabolism.</text>
</comment>
<dbReference type="PANTHER" id="PTHR43008:SF4">
    <property type="entry name" value="CHAIN DEHYDROGENASE, PUTATIVE (AFU_ORTHOLOGUE AFUA_4G08710)-RELATED"/>
    <property type="match status" value="1"/>
</dbReference>
<dbReference type="OrthoDB" id="47007at2759"/>
<dbReference type="PANTHER" id="PTHR43008">
    <property type="entry name" value="BENZIL REDUCTASE"/>
    <property type="match status" value="1"/>
</dbReference>
<dbReference type="GO" id="GO:0050664">
    <property type="term" value="F:oxidoreductase activity, acting on NAD(P)H, oxygen as acceptor"/>
    <property type="evidence" value="ECO:0007669"/>
    <property type="project" value="TreeGrafter"/>
</dbReference>
<dbReference type="InterPro" id="IPR036291">
    <property type="entry name" value="NAD(P)-bd_dom_sf"/>
</dbReference>
<dbReference type="SUPFAM" id="SSF51735">
    <property type="entry name" value="NAD(P)-binding Rossmann-fold domains"/>
    <property type="match status" value="1"/>
</dbReference>
<dbReference type="PRINTS" id="PR00081">
    <property type="entry name" value="GDHRDH"/>
</dbReference>
<dbReference type="InterPro" id="IPR020904">
    <property type="entry name" value="Sc_DH/Rdtase_CS"/>
</dbReference>
<organism evidence="7 8">
    <name type="scientific">Hyphodiscus hymeniophilus</name>
    <dbReference type="NCBI Taxonomy" id="353542"/>
    <lineage>
        <taxon>Eukaryota</taxon>
        <taxon>Fungi</taxon>
        <taxon>Dikarya</taxon>
        <taxon>Ascomycota</taxon>
        <taxon>Pezizomycotina</taxon>
        <taxon>Leotiomycetes</taxon>
        <taxon>Helotiales</taxon>
        <taxon>Hyphodiscaceae</taxon>
        <taxon>Hyphodiscus</taxon>
    </lineage>
</organism>
<dbReference type="EC" id="1.1.1.250" evidence="5"/>
<accession>A0A9P6SKD6</accession>
<keyword evidence="3" id="KW-0560">Oxidoreductase</keyword>
<name>A0A9P6SKD6_9HELO</name>
<dbReference type="GO" id="GO:0047038">
    <property type="term" value="F:D-arabinitol 2-dehydrogenase activity"/>
    <property type="evidence" value="ECO:0007669"/>
    <property type="project" value="UniProtKB-EC"/>
</dbReference>
<evidence type="ECO:0000256" key="1">
    <source>
        <dbReference type="ARBA" id="ARBA00006484"/>
    </source>
</evidence>
<dbReference type="Gene3D" id="3.40.50.720">
    <property type="entry name" value="NAD(P)-binding Rossmann-like Domain"/>
    <property type="match status" value="1"/>
</dbReference>
<dbReference type="FunFam" id="3.40.50.720:FF:000240">
    <property type="entry name" value="SDR family oxidoreductase"/>
    <property type="match status" value="1"/>
</dbReference>
<gene>
    <name evidence="7" type="ORF">D0Z07_8616</name>
</gene>
<proteinExistence type="inferred from homology"/>
<reference evidence="7" key="1">
    <citation type="submission" date="2019-07" db="EMBL/GenBank/DDBJ databases">
        <title>Hyphodiscus hymeniophilus genome sequencing and assembly.</title>
        <authorList>
            <person name="Kramer G."/>
            <person name="Nodwell J."/>
        </authorList>
    </citation>
    <scope>NUCLEOTIDE SEQUENCE</scope>
    <source>
        <strain evidence="7">ATCC 34498</strain>
    </source>
</reference>
<dbReference type="AlphaFoldDB" id="A0A9P6SKD6"/>
<dbReference type="Proteomes" id="UP000785200">
    <property type="component" value="Unassembled WGS sequence"/>
</dbReference>
<dbReference type="GO" id="GO:0005975">
    <property type="term" value="P:carbohydrate metabolic process"/>
    <property type="evidence" value="ECO:0007669"/>
    <property type="project" value="UniProtKB-ARBA"/>
</dbReference>
<comment type="similarity">
    <text evidence="1">Belongs to the short-chain dehydrogenases/reductases (SDR) family.</text>
</comment>
<protein>
    <recommendedName>
        <fullName evidence="6">D-arabinitol 2-dehydrogenase [ribulose-forming]</fullName>
        <ecNumber evidence="5">1.1.1.250</ecNumber>
    </recommendedName>
</protein>
<evidence type="ECO:0000256" key="2">
    <source>
        <dbReference type="ARBA" id="ARBA00022857"/>
    </source>
</evidence>
<keyword evidence="8" id="KW-1185">Reference proteome</keyword>
<dbReference type="EMBL" id="VNKQ01000018">
    <property type="protein sequence ID" value="KAG0645639.1"/>
    <property type="molecule type" value="Genomic_DNA"/>
</dbReference>